<proteinExistence type="predicted"/>
<comment type="caution">
    <text evidence="1">The sequence shown here is derived from an EMBL/GenBank/DDBJ whole genome shotgun (WGS) entry which is preliminary data.</text>
</comment>
<protein>
    <submittedName>
        <fullName evidence="1">Uncharacterized protein</fullName>
    </submittedName>
</protein>
<evidence type="ECO:0000313" key="1">
    <source>
        <dbReference type="EMBL" id="GAI12423.1"/>
    </source>
</evidence>
<organism evidence="1">
    <name type="scientific">marine sediment metagenome</name>
    <dbReference type="NCBI Taxonomy" id="412755"/>
    <lineage>
        <taxon>unclassified sequences</taxon>
        <taxon>metagenomes</taxon>
        <taxon>ecological metagenomes</taxon>
    </lineage>
</organism>
<reference evidence="1" key="1">
    <citation type="journal article" date="2014" name="Front. Microbiol.">
        <title>High frequency of phylogenetically diverse reductive dehalogenase-homologous genes in deep subseafloor sedimentary metagenomes.</title>
        <authorList>
            <person name="Kawai M."/>
            <person name="Futagami T."/>
            <person name="Toyoda A."/>
            <person name="Takaki Y."/>
            <person name="Nishi S."/>
            <person name="Hori S."/>
            <person name="Arai W."/>
            <person name="Tsubouchi T."/>
            <person name="Morono Y."/>
            <person name="Uchiyama I."/>
            <person name="Ito T."/>
            <person name="Fujiyama A."/>
            <person name="Inagaki F."/>
            <person name="Takami H."/>
        </authorList>
    </citation>
    <scope>NUCLEOTIDE SEQUENCE</scope>
    <source>
        <strain evidence="1">Expedition CK06-06</strain>
    </source>
</reference>
<sequence>MDNKNIDTFPTSMPTIDCELCGAIMRRAHCDRCEEKYFLCEKCGASRNITIKKNKIILGPSIPKIVFKRGAFIKNRFLKKRFIN</sequence>
<dbReference type="EMBL" id="BARV01011809">
    <property type="protein sequence ID" value="GAI12423.1"/>
    <property type="molecule type" value="Genomic_DNA"/>
</dbReference>
<gene>
    <name evidence="1" type="ORF">S06H3_22194</name>
</gene>
<accession>X1L0D0</accession>
<dbReference type="AlphaFoldDB" id="X1L0D0"/>
<name>X1L0D0_9ZZZZ</name>